<keyword evidence="4" id="KW-1185">Reference proteome</keyword>
<evidence type="ECO:0000259" key="2">
    <source>
        <dbReference type="PROSITE" id="PS51253"/>
    </source>
</evidence>
<dbReference type="PROSITE" id="PS51253">
    <property type="entry name" value="HTH_CENPB"/>
    <property type="match status" value="1"/>
</dbReference>
<dbReference type="EMBL" id="OX597814">
    <property type="protein sequence ID" value="CAI9715962.1"/>
    <property type="molecule type" value="Genomic_DNA"/>
</dbReference>
<dbReference type="SMART" id="SM00674">
    <property type="entry name" value="CENPB"/>
    <property type="match status" value="1"/>
</dbReference>
<accession>A0AA36AJ51</accession>
<dbReference type="InterPro" id="IPR006600">
    <property type="entry name" value="HTH_CenpB_DNA-bd_dom"/>
</dbReference>
<feature type="domain" description="HTH CENPB-type" evidence="2">
    <location>
        <begin position="9"/>
        <end position="82"/>
    </location>
</feature>
<dbReference type="Proteomes" id="UP001162480">
    <property type="component" value="Chromosome 1"/>
</dbReference>
<reference evidence="3" key="1">
    <citation type="submission" date="2023-08" db="EMBL/GenBank/DDBJ databases">
        <authorList>
            <person name="Alioto T."/>
            <person name="Alioto T."/>
            <person name="Gomez Garrido J."/>
        </authorList>
    </citation>
    <scope>NUCLEOTIDE SEQUENCE</scope>
</reference>
<evidence type="ECO:0000256" key="1">
    <source>
        <dbReference type="ARBA" id="ARBA00023125"/>
    </source>
</evidence>
<dbReference type="Gene3D" id="1.10.10.60">
    <property type="entry name" value="Homeodomain-like"/>
    <property type="match status" value="1"/>
</dbReference>
<keyword evidence="1" id="KW-0238">DNA-binding</keyword>
<dbReference type="InterPro" id="IPR009057">
    <property type="entry name" value="Homeodomain-like_sf"/>
</dbReference>
<sequence length="304" mass="34532">MSDKRRRRSAGEGRRPVHRDLEFELLQWIVVQCANNIIVNYYRLQEYTFELVKRFGIEMNSFRCSEKWIFNFMKRNKLTVRKITRVGQADNKTLGEKVQITSDYLDSIPILTADKDAAQVYNMDETPVYADMLSSASIDFVSNRNVGAGHCDTTKACFTAVPCVNAAGKVLKTMINLTRLKNVPKIKPLDVLIIGPFKKALRAEWENWFSNGKKKYTNKAIVKFVTQGDATLNKETIKCAFECCGIAPRGQTVEHCLLNSCLHDVFSGLEVNAPDAHNDKIEDERQVNEISSDMNYGQATNEEI</sequence>
<gene>
    <name evidence="3" type="ORF">OCTVUL_1B023201</name>
</gene>
<evidence type="ECO:0000313" key="3">
    <source>
        <dbReference type="EMBL" id="CAI9715962.1"/>
    </source>
</evidence>
<dbReference type="AlphaFoldDB" id="A0AA36AJ51"/>
<organism evidence="3 4">
    <name type="scientific">Octopus vulgaris</name>
    <name type="common">Common octopus</name>
    <dbReference type="NCBI Taxonomy" id="6645"/>
    <lineage>
        <taxon>Eukaryota</taxon>
        <taxon>Metazoa</taxon>
        <taxon>Spiralia</taxon>
        <taxon>Lophotrochozoa</taxon>
        <taxon>Mollusca</taxon>
        <taxon>Cephalopoda</taxon>
        <taxon>Coleoidea</taxon>
        <taxon>Octopodiformes</taxon>
        <taxon>Octopoda</taxon>
        <taxon>Incirrata</taxon>
        <taxon>Octopodidae</taxon>
        <taxon>Octopus</taxon>
    </lineage>
</organism>
<name>A0AA36AJ51_OCTVU</name>
<dbReference type="Pfam" id="PF03221">
    <property type="entry name" value="HTH_Tnp_Tc5"/>
    <property type="match status" value="1"/>
</dbReference>
<proteinExistence type="predicted"/>
<dbReference type="GO" id="GO:0003677">
    <property type="term" value="F:DNA binding"/>
    <property type="evidence" value="ECO:0007669"/>
    <property type="project" value="UniProtKB-KW"/>
</dbReference>
<protein>
    <submittedName>
        <fullName evidence="3">Pogo transposable element with KRAB domain</fullName>
    </submittedName>
</protein>
<evidence type="ECO:0000313" key="4">
    <source>
        <dbReference type="Proteomes" id="UP001162480"/>
    </source>
</evidence>
<dbReference type="SUPFAM" id="SSF46689">
    <property type="entry name" value="Homeodomain-like"/>
    <property type="match status" value="1"/>
</dbReference>